<proteinExistence type="predicted"/>
<accession>A0A818YJL4</accession>
<name>A0A818YJL4_9BILA</name>
<evidence type="ECO:0000313" key="2">
    <source>
        <dbReference type="Proteomes" id="UP000663836"/>
    </source>
</evidence>
<dbReference type="EMBL" id="CAJOBD010001081">
    <property type="protein sequence ID" value="CAF3757558.1"/>
    <property type="molecule type" value="Genomic_DNA"/>
</dbReference>
<reference evidence="1" key="1">
    <citation type="submission" date="2021-02" db="EMBL/GenBank/DDBJ databases">
        <authorList>
            <person name="Nowell W R."/>
        </authorList>
    </citation>
    <scope>NUCLEOTIDE SEQUENCE</scope>
</reference>
<evidence type="ECO:0000313" key="1">
    <source>
        <dbReference type="EMBL" id="CAF3757558.1"/>
    </source>
</evidence>
<organism evidence="1 2">
    <name type="scientific">Rotaria sordida</name>
    <dbReference type="NCBI Taxonomy" id="392033"/>
    <lineage>
        <taxon>Eukaryota</taxon>
        <taxon>Metazoa</taxon>
        <taxon>Spiralia</taxon>
        <taxon>Gnathifera</taxon>
        <taxon>Rotifera</taxon>
        <taxon>Eurotatoria</taxon>
        <taxon>Bdelloidea</taxon>
        <taxon>Philodinida</taxon>
        <taxon>Philodinidae</taxon>
        <taxon>Rotaria</taxon>
    </lineage>
</organism>
<dbReference type="Proteomes" id="UP000663836">
    <property type="component" value="Unassembled WGS sequence"/>
</dbReference>
<sequence length="198" mass="23021">MNESGHSDSVISTKWLGPCMGFIWSFNLDETSTSILDHYSFPGDESPWTVEKIIITLLNRFLSLFDEHFPAPSLINEKNEYRINNLYLIATGGDYIEEILYIYLQLKHRVITLNQVAKSLSSKTMRKEKEKKKLPVDFPKNRLNYTYKDRNDLPILNWKYLTQTLRPNKHENVKTATVVQSDIAADTTPSLHRGKDRK</sequence>
<dbReference type="AlphaFoldDB" id="A0A818YJL4"/>
<protein>
    <submittedName>
        <fullName evidence="1">Uncharacterized protein</fullName>
    </submittedName>
</protein>
<gene>
    <name evidence="1" type="ORF">JBS370_LOCUS12929</name>
</gene>
<comment type="caution">
    <text evidence="1">The sequence shown here is derived from an EMBL/GenBank/DDBJ whole genome shotgun (WGS) entry which is preliminary data.</text>
</comment>